<protein>
    <submittedName>
        <fullName evidence="1">Uncharacterized protein</fullName>
    </submittedName>
</protein>
<dbReference type="AlphaFoldDB" id="A0A0K2T5D9"/>
<name>A0A0K2T5D9_LEPSM</name>
<reference evidence="1" key="1">
    <citation type="submission" date="2014-05" db="EMBL/GenBank/DDBJ databases">
        <authorList>
            <person name="Chronopoulou M."/>
        </authorList>
    </citation>
    <scope>NUCLEOTIDE SEQUENCE</scope>
    <source>
        <tissue evidence="1">Whole organism</tissue>
    </source>
</reference>
<feature type="non-terminal residue" evidence="1">
    <location>
        <position position="1"/>
    </location>
</feature>
<organism evidence="1">
    <name type="scientific">Lepeophtheirus salmonis</name>
    <name type="common">Salmon louse</name>
    <name type="synonym">Caligus salmonis</name>
    <dbReference type="NCBI Taxonomy" id="72036"/>
    <lineage>
        <taxon>Eukaryota</taxon>
        <taxon>Metazoa</taxon>
        <taxon>Ecdysozoa</taxon>
        <taxon>Arthropoda</taxon>
        <taxon>Crustacea</taxon>
        <taxon>Multicrustacea</taxon>
        <taxon>Hexanauplia</taxon>
        <taxon>Copepoda</taxon>
        <taxon>Siphonostomatoida</taxon>
        <taxon>Caligidae</taxon>
        <taxon>Lepeophtheirus</taxon>
    </lineage>
</organism>
<proteinExistence type="predicted"/>
<evidence type="ECO:0000313" key="1">
    <source>
        <dbReference type="EMBL" id="CDW20666.1"/>
    </source>
</evidence>
<sequence>LLFYSQFQAHKNREYGSRTIGQNILTERTFPQRTIWDNCAKKDIKSLIFAVAYFNFI</sequence>
<accession>A0A0K2T5D9</accession>
<dbReference type="EMBL" id="HACA01003305">
    <property type="protein sequence ID" value="CDW20666.1"/>
    <property type="molecule type" value="Transcribed_RNA"/>
</dbReference>